<comment type="caution">
    <text evidence="12">The sequence shown here is derived from an EMBL/GenBank/DDBJ whole genome shotgun (WGS) entry which is preliminary data.</text>
</comment>
<dbReference type="PATRIC" id="fig|1125725.3.peg.1889"/>
<dbReference type="PROSITE" id="PS50113">
    <property type="entry name" value="PAC"/>
    <property type="match status" value="1"/>
</dbReference>
<dbReference type="Gene3D" id="1.10.287.130">
    <property type="match status" value="1"/>
</dbReference>
<evidence type="ECO:0000256" key="9">
    <source>
        <dbReference type="SAM" id="Coils"/>
    </source>
</evidence>
<dbReference type="Gene3D" id="3.30.565.10">
    <property type="entry name" value="Histidine kinase-like ATPase, C-terminal domain"/>
    <property type="match status" value="1"/>
</dbReference>
<evidence type="ECO:0000256" key="5">
    <source>
        <dbReference type="ARBA" id="ARBA00022741"/>
    </source>
</evidence>
<dbReference type="InterPro" id="IPR000014">
    <property type="entry name" value="PAS"/>
</dbReference>
<dbReference type="InterPro" id="IPR005467">
    <property type="entry name" value="His_kinase_dom"/>
</dbReference>
<proteinExistence type="predicted"/>
<keyword evidence="15" id="KW-1185">Reference proteome</keyword>
<dbReference type="SMART" id="SM00387">
    <property type="entry name" value="HATPase_c"/>
    <property type="match status" value="1"/>
</dbReference>
<organism evidence="12 14">
    <name type="scientific">Treponema socranskii subsp. socranskii VPI DR56BR1116 = ATCC 35536</name>
    <dbReference type="NCBI Taxonomy" id="1125725"/>
    <lineage>
        <taxon>Bacteria</taxon>
        <taxon>Pseudomonadati</taxon>
        <taxon>Spirochaetota</taxon>
        <taxon>Spirochaetia</taxon>
        <taxon>Spirochaetales</taxon>
        <taxon>Treponemataceae</taxon>
        <taxon>Treponema</taxon>
    </lineage>
</organism>
<keyword evidence="6" id="KW-0418">Kinase</keyword>
<dbReference type="InterPro" id="IPR000700">
    <property type="entry name" value="PAS-assoc_C"/>
</dbReference>
<keyword evidence="8" id="KW-0902">Two-component regulatory system</keyword>
<dbReference type="PRINTS" id="PR00344">
    <property type="entry name" value="BCTRLSENSOR"/>
</dbReference>
<evidence type="ECO:0000313" key="12">
    <source>
        <dbReference type="EMBL" id="ERF60164.1"/>
    </source>
</evidence>
<name>U1GU97_TRESO</name>
<evidence type="ECO:0000313" key="15">
    <source>
        <dbReference type="Proteomes" id="UP000016646"/>
    </source>
</evidence>
<dbReference type="GO" id="GO:0000155">
    <property type="term" value="F:phosphorelay sensor kinase activity"/>
    <property type="evidence" value="ECO:0007669"/>
    <property type="project" value="InterPro"/>
</dbReference>
<dbReference type="STRING" id="1125725.HMPREF1325_0824"/>
<dbReference type="Pfam" id="PF08448">
    <property type="entry name" value="PAS_4"/>
    <property type="match status" value="1"/>
</dbReference>
<feature type="domain" description="Histidine kinase" evidence="10">
    <location>
        <begin position="169"/>
        <end position="400"/>
    </location>
</feature>
<dbReference type="AlphaFoldDB" id="U1GU97"/>
<evidence type="ECO:0000256" key="2">
    <source>
        <dbReference type="ARBA" id="ARBA00012438"/>
    </source>
</evidence>
<dbReference type="SUPFAM" id="SSF47384">
    <property type="entry name" value="Homodimeric domain of signal transducing histidine kinase"/>
    <property type="match status" value="1"/>
</dbReference>
<dbReference type="InterPro" id="IPR013656">
    <property type="entry name" value="PAS_4"/>
</dbReference>
<dbReference type="Proteomes" id="UP000016412">
    <property type="component" value="Unassembled WGS sequence"/>
</dbReference>
<dbReference type="OrthoDB" id="1931120at2"/>
<dbReference type="RefSeq" id="WP_021330864.1">
    <property type="nucleotide sequence ID" value="NZ_AUZJ01000045.1"/>
</dbReference>
<keyword evidence="3" id="KW-0597">Phosphoprotein</keyword>
<dbReference type="InterPro" id="IPR003594">
    <property type="entry name" value="HATPase_dom"/>
</dbReference>
<evidence type="ECO:0000256" key="4">
    <source>
        <dbReference type="ARBA" id="ARBA00022679"/>
    </source>
</evidence>
<dbReference type="InterPro" id="IPR004358">
    <property type="entry name" value="Sig_transdc_His_kin-like_C"/>
</dbReference>
<dbReference type="EMBL" id="AVQI01000059">
    <property type="protein sequence ID" value="ERK01282.1"/>
    <property type="molecule type" value="Genomic_DNA"/>
</dbReference>
<sequence length="428" mass="47647">MSDYFRRVSEKIAKLPSEQVKEFLKDVCSENEIFDSVLESLSTGLVIVDKDWKLILTNKAAERYVPFSIRPDDPKAESIPLPRLVDNAEIADFLNDCREHNRSNVSDEFTTETAGGSVRFITLTVLPLVKKREVSGSIVTVRDITEKRNHEILLRRMENLAGLTNLAAGMAHEIKNPLGAIGIHVQLVQKAIKKAREGSGMLPDKKFLEAHLDTVNEEIDNLNKKVMDFLMAVRPVNAKLELIDIGKLIKEDVAFITPEFHDSCITVSVRVSERTVRLLIDEKLFKDVFINMAQNALAAIQEKYSDCTAARSGARCPGLFAVETFLKDDAYIITISDNGIGMSEETASHIFEPYFTTKAKGTGLGMTIAYKIIKEFSGDIQVSSVAGEGTVFTITLPVPQTDRKLLGEHKTQRIEDDSAKIADKMAKK</sequence>
<feature type="domain" description="PAC" evidence="11">
    <location>
        <begin position="105"/>
        <end position="156"/>
    </location>
</feature>
<comment type="catalytic activity">
    <reaction evidence="1">
        <text>ATP + protein L-histidine = ADP + protein N-phospho-L-histidine.</text>
        <dbReference type="EC" id="2.7.13.3"/>
    </reaction>
</comment>
<keyword evidence="9" id="KW-0175">Coiled coil</keyword>
<dbReference type="Pfam" id="PF00512">
    <property type="entry name" value="HisKA"/>
    <property type="match status" value="1"/>
</dbReference>
<dbReference type="EMBL" id="AUZJ01000045">
    <property type="protein sequence ID" value="ERF60164.1"/>
    <property type="molecule type" value="Genomic_DNA"/>
</dbReference>
<evidence type="ECO:0000256" key="1">
    <source>
        <dbReference type="ARBA" id="ARBA00000085"/>
    </source>
</evidence>
<dbReference type="NCBIfam" id="TIGR00229">
    <property type="entry name" value="sensory_box"/>
    <property type="match status" value="1"/>
</dbReference>
<dbReference type="InterPro" id="IPR036890">
    <property type="entry name" value="HATPase_C_sf"/>
</dbReference>
<dbReference type="PANTHER" id="PTHR43065">
    <property type="entry name" value="SENSOR HISTIDINE KINASE"/>
    <property type="match status" value="1"/>
</dbReference>
<keyword evidence="5" id="KW-0547">Nucleotide-binding</keyword>
<dbReference type="Gene3D" id="3.30.450.20">
    <property type="entry name" value="PAS domain"/>
    <property type="match status" value="1"/>
</dbReference>
<keyword evidence="7" id="KW-0067">ATP-binding</keyword>
<dbReference type="SUPFAM" id="SSF55874">
    <property type="entry name" value="ATPase domain of HSP90 chaperone/DNA topoisomerase II/histidine kinase"/>
    <property type="match status" value="1"/>
</dbReference>
<dbReference type="InterPro" id="IPR003661">
    <property type="entry name" value="HisK_dim/P_dom"/>
</dbReference>
<dbReference type="Pfam" id="PF02518">
    <property type="entry name" value="HATPase_c"/>
    <property type="match status" value="1"/>
</dbReference>
<protein>
    <recommendedName>
        <fullName evidence="2">histidine kinase</fullName>
        <ecNumber evidence="2">2.7.13.3</ecNumber>
    </recommendedName>
</protein>
<evidence type="ECO:0000259" key="11">
    <source>
        <dbReference type="PROSITE" id="PS50113"/>
    </source>
</evidence>
<dbReference type="InterPro" id="IPR035965">
    <property type="entry name" value="PAS-like_dom_sf"/>
</dbReference>
<evidence type="ECO:0000256" key="6">
    <source>
        <dbReference type="ARBA" id="ARBA00022777"/>
    </source>
</evidence>
<evidence type="ECO:0000313" key="13">
    <source>
        <dbReference type="EMBL" id="ERK01282.1"/>
    </source>
</evidence>
<reference evidence="14 15" key="1">
    <citation type="submission" date="2013-08" db="EMBL/GenBank/DDBJ databases">
        <authorList>
            <person name="Durkin A.S."/>
            <person name="Haft D.R."/>
            <person name="McCorrison J."/>
            <person name="Torralba M."/>
            <person name="Gillis M."/>
            <person name="Haft D.H."/>
            <person name="Methe B."/>
            <person name="Sutton G."/>
            <person name="Nelson K.E."/>
        </authorList>
    </citation>
    <scope>NUCLEOTIDE SEQUENCE [LARGE SCALE GENOMIC DNA]</scope>
    <source>
        <strain evidence="13 15">ATCC 35536</strain>
        <strain evidence="12 14">VPI DR56BR1116</strain>
    </source>
</reference>
<dbReference type="EC" id="2.7.13.3" evidence="2"/>
<evidence type="ECO:0000256" key="3">
    <source>
        <dbReference type="ARBA" id="ARBA00022553"/>
    </source>
</evidence>
<dbReference type="InterPro" id="IPR036097">
    <property type="entry name" value="HisK_dim/P_sf"/>
</dbReference>
<dbReference type="CDD" id="cd00082">
    <property type="entry name" value="HisKA"/>
    <property type="match status" value="1"/>
</dbReference>
<evidence type="ECO:0000256" key="8">
    <source>
        <dbReference type="ARBA" id="ARBA00023012"/>
    </source>
</evidence>
<dbReference type="SUPFAM" id="SSF55785">
    <property type="entry name" value="PYP-like sensor domain (PAS domain)"/>
    <property type="match status" value="1"/>
</dbReference>
<dbReference type="Proteomes" id="UP000016646">
    <property type="component" value="Unassembled WGS sequence"/>
</dbReference>
<evidence type="ECO:0000256" key="7">
    <source>
        <dbReference type="ARBA" id="ARBA00022840"/>
    </source>
</evidence>
<evidence type="ECO:0000313" key="14">
    <source>
        <dbReference type="Proteomes" id="UP000016412"/>
    </source>
</evidence>
<dbReference type="PROSITE" id="PS50109">
    <property type="entry name" value="HIS_KIN"/>
    <property type="match status" value="1"/>
</dbReference>
<gene>
    <name evidence="13" type="ORF">HMPREF0860_2004</name>
    <name evidence="12" type="ORF">HMPREF1325_0824</name>
</gene>
<dbReference type="CDD" id="cd00130">
    <property type="entry name" value="PAS"/>
    <property type="match status" value="1"/>
</dbReference>
<keyword evidence="4" id="KW-0808">Transferase</keyword>
<dbReference type="eggNOG" id="COG5000">
    <property type="taxonomic scope" value="Bacteria"/>
</dbReference>
<accession>U1GU97</accession>
<evidence type="ECO:0000259" key="10">
    <source>
        <dbReference type="PROSITE" id="PS50109"/>
    </source>
</evidence>
<feature type="coiled-coil region" evidence="9">
    <location>
        <begin position="205"/>
        <end position="232"/>
    </location>
</feature>
<dbReference type="PANTHER" id="PTHR43065:SF10">
    <property type="entry name" value="PEROXIDE STRESS-ACTIVATED HISTIDINE KINASE MAK3"/>
    <property type="match status" value="1"/>
</dbReference>
<dbReference type="GO" id="GO:0005524">
    <property type="term" value="F:ATP binding"/>
    <property type="evidence" value="ECO:0007669"/>
    <property type="project" value="UniProtKB-KW"/>
</dbReference>